<accession>A0ABD2WZI1</accession>
<organism evidence="1 2">
    <name type="scientific">Trichogramma kaykai</name>
    <dbReference type="NCBI Taxonomy" id="54128"/>
    <lineage>
        <taxon>Eukaryota</taxon>
        <taxon>Metazoa</taxon>
        <taxon>Ecdysozoa</taxon>
        <taxon>Arthropoda</taxon>
        <taxon>Hexapoda</taxon>
        <taxon>Insecta</taxon>
        <taxon>Pterygota</taxon>
        <taxon>Neoptera</taxon>
        <taxon>Endopterygota</taxon>
        <taxon>Hymenoptera</taxon>
        <taxon>Apocrita</taxon>
        <taxon>Proctotrupomorpha</taxon>
        <taxon>Chalcidoidea</taxon>
        <taxon>Trichogrammatidae</taxon>
        <taxon>Trichogramma</taxon>
    </lineage>
</organism>
<reference evidence="1 2" key="1">
    <citation type="journal article" date="2024" name="bioRxiv">
        <title>A reference genome for Trichogramma kaykai: A tiny desert-dwelling parasitoid wasp with competing sex-ratio distorters.</title>
        <authorList>
            <person name="Culotta J."/>
            <person name="Lindsey A.R."/>
        </authorList>
    </citation>
    <scope>NUCLEOTIDE SEQUENCE [LARGE SCALE GENOMIC DNA]</scope>
    <source>
        <strain evidence="1 2">KSX58</strain>
    </source>
</reference>
<proteinExistence type="predicted"/>
<sequence length="160" mass="17892">MEIGHIKEYILAGLPSTDLRIQGIPRSIPHDTPEALRGIFKSTLDVIGAPQILEDVLEFRLFGDDPPPRQATGDLPVPSFSFVAVFKQPASRAFAISPTTEILFHEPLPGPIYRFFQADKKRGRDRGYAVWYDDGRIYAGKLTGSERIELVTEVDLNRLA</sequence>
<comment type="caution">
    <text evidence="1">The sequence shown here is derived from an EMBL/GenBank/DDBJ whole genome shotgun (WGS) entry which is preliminary data.</text>
</comment>
<dbReference type="AlphaFoldDB" id="A0ABD2WZI1"/>
<name>A0ABD2WZI1_9HYME</name>
<evidence type="ECO:0000313" key="1">
    <source>
        <dbReference type="EMBL" id="KAL3398387.1"/>
    </source>
</evidence>
<evidence type="ECO:0000313" key="2">
    <source>
        <dbReference type="Proteomes" id="UP001627154"/>
    </source>
</evidence>
<dbReference type="Proteomes" id="UP001627154">
    <property type="component" value="Unassembled WGS sequence"/>
</dbReference>
<protein>
    <submittedName>
        <fullName evidence="1">Uncharacterized protein</fullName>
    </submittedName>
</protein>
<dbReference type="EMBL" id="JBJJXI010000059">
    <property type="protein sequence ID" value="KAL3398387.1"/>
    <property type="molecule type" value="Genomic_DNA"/>
</dbReference>
<keyword evidence="2" id="KW-1185">Reference proteome</keyword>
<gene>
    <name evidence="1" type="ORF">TKK_007555</name>
</gene>